<evidence type="ECO:0000313" key="3">
    <source>
        <dbReference type="Proteomes" id="UP000008142"/>
    </source>
</evidence>
<evidence type="ECO:0000313" key="2">
    <source>
        <dbReference type="EMBL" id="EGC44362.1"/>
    </source>
</evidence>
<dbReference type="EMBL" id="DS990638">
    <property type="protein sequence ID" value="EGC44362.1"/>
    <property type="molecule type" value="Genomic_DNA"/>
</dbReference>
<accession>F0UGR2</accession>
<dbReference type="HOGENOM" id="CLU_092838_0_0_1"/>
<dbReference type="OMA" id="NNDEGMT"/>
<reference evidence="3" key="1">
    <citation type="submission" date="2008-07" db="EMBL/GenBank/DDBJ databases">
        <title>Annotation of Ajellomyces capsulatus strain H88.</title>
        <authorList>
            <person name="Champion M."/>
            <person name="Cuomo C."/>
            <person name="Ma L.-J."/>
            <person name="Henn M.R."/>
            <person name="Sil A."/>
            <person name="Goldman B."/>
            <person name="Young S.K."/>
            <person name="Kodira C.D."/>
            <person name="Zeng Q."/>
            <person name="Koehrsen M."/>
            <person name="Alvarado L."/>
            <person name="Berlin A."/>
            <person name="Borenstein D."/>
            <person name="Chen Z."/>
            <person name="Engels R."/>
            <person name="Freedman E."/>
            <person name="Gellesch M."/>
            <person name="Goldberg J."/>
            <person name="Griggs A."/>
            <person name="Gujja S."/>
            <person name="Heiman D."/>
            <person name="Hepburn T."/>
            <person name="Howarth C."/>
            <person name="Jen D."/>
            <person name="Larson L."/>
            <person name="Lewis B."/>
            <person name="Mehta T."/>
            <person name="Park D."/>
            <person name="Pearson M."/>
            <person name="Roberts A."/>
            <person name="Saif S."/>
            <person name="Shea T."/>
            <person name="Shenoy N."/>
            <person name="Sisk P."/>
            <person name="Stolte C."/>
            <person name="Sykes S."/>
            <person name="Walk T."/>
            <person name="White J."/>
            <person name="Yandava C."/>
            <person name="Klein B."/>
            <person name="McEwen J.G."/>
            <person name="Puccia R."/>
            <person name="Goldman G.H."/>
            <person name="Felipe M.S."/>
            <person name="Nino-Vega G."/>
            <person name="San-Blas G."/>
            <person name="Taylor J."/>
            <person name="Mendoza L."/>
            <person name="Galagan J."/>
            <person name="Nusbaum C."/>
            <person name="Birren B."/>
        </authorList>
    </citation>
    <scope>NUCLEOTIDE SEQUENCE [LARGE SCALE GENOMIC DNA]</scope>
    <source>
        <strain evidence="3">H88</strain>
    </source>
</reference>
<dbReference type="VEuPathDB" id="FungiDB:I7I53_02943"/>
<proteinExistence type="predicted"/>
<name>F0UGR2_AJEC8</name>
<sequence length="262" mass="30051">MFEKSQTQVPVVRENNDEGMTSLTGHAYRACDPAIHGSGLADFLGQLSTAFSRIIMNGLHLYRSQTGIFEGVLKPGPHWKPIKFLQNVKSHDNGYMIENAGNTIQARRDSMPHTKKKSEEGRRGASSQHEYFLDTSFMWHTAKTDRMIFRVFYAFLRDSQDLIARVVWFNTPWLGHTEQDEPTKEGMLVYDSLTEARAHFFLCGECKFISDGKSSIIIISPHIDLIQAFSSNQQFKFLTMFQRALRYKGPECLSVEHRRHAL</sequence>
<gene>
    <name evidence="2" type="ORF">HCEG_03577</name>
</gene>
<feature type="region of interest" description="Disordered" evidence="1">
    <location>
        <begin position="106"/>
        <end position="125"/>
    </location>
</feature>
<evidence type="ECO:0000256" key="1">
    <source>
        <dbReference type="SAM" id="MobiDB-lite"/>
    </source>
</evidence>
<protein>
    <submittedName>
        <fullName evidence="2">Uncharacterized protein</fullName>
    </submittedName>
</protein>
<feature type="compositionally biased region" description="Basic and acidic residues" evidence="1">
    <location>
        <begin position="106"/>
        <end position="123"/>
    </location>
</feature>
<dbReference type="AlphaFoldDB" id="F0UGR2"/>
<organism evidence="3">
    <name type="scientific">Ajellomyces capsulatus (strain H88)</name>
    <name type="common">Darling's disease fungus</name>
    <name type="synonym">Histoplasma capsulatum</name>
    <dbReference type="NCBI Taxonomy" id="544711"/>
    <lineage>
        <taxon>Eukaryota</taxon>
        <taxon>Fungi</taxon>
        <taxon>Dikarya</taxon>
        <taxon>Ascomycota</taxon>
        <taxon>Pezizomycotina</taxon>
        <taxon>Eurotiomycetes</taxon>
        <taxon>Eurotiomycetidae</taxon>
        <taxon>Onygenales</taxon>
        <taxon>Ajellomycetaceae</taxon>
        <taxon>Histoplasma</taxon>
    </lineage>
</organism>
<dbReference type="Proteomes" id="UP000008142">
    <property type="component" value="Unassembled WGS sequence"/>
</dbReference>